<dbReference type="Proteomes" id="UP000304148">
    <property type="component" value="Chromosome"/>
</dbReference>
<dbReference type="PANTHER" id="PTHR43319">
    <property type="entry name" value="BETA-LACTAMASE-RELATED"/>
    <property type="match status" value="1"/>
</dbReference>
<dbReference type="Gene3D" id="3.40.710.10">
    <property type="entry name" value="DD-peptidase/beta-lactamase superfamily"/>
    <property type="match status" value="1"/>
</dbReference>
<protein>
    <submittedName>
        <fullName evidence="2">CubicO group peptidase, beta-lactamase class C family</fullName>
    </submittedName>
</protein>
<dbReference type="PANTHER" id="PTHR43319:SF3">
    <property type="entry name" value="BETA-LACTAMASE-RELATED DOMAIN-CONTAINING PROTEIN"/>
    <property type="match status" value="1"/>
</dbReference>
<evidence type="ECO:0000259" key="1">
    <source>
        <dbReference type="Pfam" id="PF00144"/>
    </source>
</evidence>
<gene>
    <name evidence="2" type="ORF">PBLR_11973</name>
</gene>
<dbReference type="InterPro" id="IPR012338">
    <property type="entry name" value="Beta-lactam/transpept-like"/>
</dbReference>
<sequence length="399" mass="44128">MAQVHVQGWVAAGFEEVEEEFARNFTKRKQTGAACAVYIQGKKVVDLWGGVSDPYSGTLWQEHTMVPVFSSTKGFAALAGALAVSRGLLDYEEQVGSYWPEFAVNGKERITVRQLLSHQAGLSTVDTLQLEKFADLDTSQVANKLANARPEWTPGVKHGYHAWTIGWYIGELIRRVDPRGRSLGRFFHEEIASSLDAEFYIGLPASVPDARLAQVRGINSPAQILKHIHEIPFSMLLGFLNPRSLTARSMVDPKRLVANENFNRREMLEIEFPSGNGIGEVRAMASIYGEFAAGGKKLKLSKSVLRTLEAPPELPLSGAYDHVNRTKLAYSVGFWKPIEGHTFGSSHRAYGHPGAGGSFCYADPDFELGYAYGLNEIGGYMDNNPRENAVRQAVYRCLK</sequence>
<dbReference type="InterPro" id="IPR052907">
    <property type="entry name" value="Beta-lactamase/esterase"/>
</dbReference>
<accession>A0A383RA89</accession>
<dbReference type="EMBL" id="LS992241">
    <property type="protein sequence ID" value="SYX83551.1"/>
    <property type="molecule type" value="Genomic_DNA"/>
</dbReference>
<dbReference type="SUPFAM" id="SSF56601">
    <property type="entry name" value="beta-lactamase/transpeptidase-like"/>
    <property type="match status" value="1"/>
</dbReference>
<dbReference type="Pfam" id="PF00144">
    <property type="entry name" value="Beta-lactamase"/>
    <property type="match status" value="1"/>
</dbReference>
<dbReference type="InterPro" id="IPR001466">
    <property type="entry name" value="Beta-lactam-related"/>
</dbReference>
<dbReference type="AlphaFoldDB" id="A0A383RA89"/>
<organism evidence="2 3">
    <name type="scientific">Paenibacillus alvei</name>
    <name type="common">Bacillus alvei</name>
    <dbReference type="NCBI Taxonomy" id="44250"/>
    <lineage>
        <taxon>Bacteria</taxon>
        <taxon>Bacillati</taxon>
        <taxon>Bacillota</taxon>
        <taxon>Bacilli</taxon>
        <taxon>Bacillales</taxon>
        <taxon>Paenibacillaceae</taxon>
        <taxon>Paenibacillus</taxon>
    </lineage>
</organism>
<evidence type="ECO:0000313" key="3">
    <source>
        <dbReference type="Proteomes" id="UP000304148"/>
    </source>
</evidence>
<feature type="domain" description="Beta-lactamase-related" evidence="1">
    <location>
        <begin position="22"/>
        <end position="388"/>
    </location>
</feature>
<reference evidence="3" key="1">
    <citation type="submission" date="2018-08" db="EMBL/GenBank/DDBJ databases">
        <authorList>
            <person name="Chevrot R."/>
        </authorList>
    </citation>
    <scope>NUCLEOTIDE SEQUENCE [LARGE SCALE GENOMIC DNA]</scope>
</reference>
<proteinExistence type="predicted"/>
<name>A0A383RA89_PAEAL</name>
<evidence type="ECO:0000313" key="2">
    <source>
        <dbReference type="EMBL" id="SYX83551.1"/>
    </source>
</evidence>
<dbReference type="RefSeq" id="WP_138185621.1">
    <property type="nucleotide sequence ID" value="NZ_LS992241.1"/>
</dbReference>